<protein>
    <submittedName>
        <fullName evidence="1">Uncharacterized protein</fullName>
    </submittedName>
</protein>
<accession>A0A395XXR9</accession>
<dbReference type="RefSeq" id="WP_117781939.1">
    <property type="nucleotide sequence ID" value="NZ_QSAR01000020.1"/>
</dbReference>
<evidence type="ECO:0000313" key="2">
    <source>
        <dbReference type="Proteomes" id="UP000265775"/>
    </source>
</evidence>
<organism evidence="1 2">
    <name type="scientific">Bifidobacterium longum</name>
    <dbReference type="NCBI Taxonomy" id="216816"/>
    <lineage>
        <taxon>Bacteria</taxon>
        <taxon>Bacillati</taxon>
        <taxon>Actinomycetota</taxon>
        <taxon>Actinomycetes</taxon>
        <taxon>Bifidobacteriales</taxon>
        <taxon>Bifidobacteriaceae</taxon>
        <taxon>Bifidobacterium</taxon>
    </lineage>
</organism>
<sequence>MNGQYDFTNYKNDATLLTDTVRSKLGPRVQGFIDIDEEYCSACGSYTDGDIVVIVECVAQGDLWRDEATNWIRISLAEYDSANRPDLHDYAYGMTRESIAELCDVEDTEDANAFQLAIHAIKDTEDLKSVLEEE</sequence>
<dbReference type="Proteomes" id="UP000265775">
    <property type="component" value="Unassembled WGS sequence"/>
</dbReference>
<reference evidence="1 2" key="1">
    <citation type="submission" date="2018-08" db="EMBL/GenBank/DDBJ databases">
        <title>A genome reference for cultivated species of the human gut microbiota.</title>
        <authorList>
            <person name="Zou Y."/>
            <person name="Xue W."/>
            <person name="Luo G."/>
        </authorList>
    </citation>
    <scope>NUCLEOTIDE SEQUENCE [LARGE SCALE GENOMIC DNA]</scope>
    <source>
        <strain evidence="1 2">AF11-12</strain>
    </source>
</reference>
<gene>
    <name evidence="1" type="ORF">DWV59_11240</name>
</gene>
<comment type="caution">
    <text evidence="1">The sequence shown here is derived from an EMBL/GenBank/DDBJ whole genome shotgun (WGS) entry which is preliminary data.</text>
</comment>
<dbReference type="AlphaFoldDB" id="A0A395XXR9"/>
<dbReference type="EMBL" id="QSAR01000020">
    <property type="protein sequence ID" value="RGW62973.1"/>
    <property type="molecule type" value="Genomic_DNA"/>
</dbReference>
<evidence type="ECO:0000313" key="1">
    <source>
        <dbReference type="EMBL" id="RGW62973.1"/>
    </source>
</evidence>
<name>A0A395XXR9_BIFLN</name>
<proteinExistence type="predicted"/>